<evidence type="ECO:0000313" key="2">
    <source>
        <dbReference type="Proteomes" id="UP001465668"/>
    </source>
</evidence>
<comment type="caution">
    <text evidence="1">The sequence shown here is derived from an EMBL/GenBank/DDBJ whole genome shotgun (WGS) entry which is preliminary data.</text>
</comment>
<protein>
    <submittedName>
        <fullName evidence="1">Uncharacterized protein</fullName>
    </submittedName>
</protein>
<dbReference type="Proteomes" id="UP001465668">
    <property type="component" value="Unassembled WGS sequence"/>
</dbReference>
<dbReference type="EMBL" id="JARVKM010000056">
    <property type="protein sequence ID" value="KAK9772920.1"/>
    <property type="molecule type" value="Genomic_DNA"/>
</dbReference>
<gene>
    <name evidence="1" type="ORF">SCAR479_10430</name>
</gene>
<name>A0ABR2XGF6_9PEZI</name>
<organism evidence="1 2">
    <name type="scientific">Seiridium cardinale</name>
    <dbReference type="NCBI Taxonomy" id="138064"/>
    <lineage>
        <taxon>Eukaryota</taxon>
        <taxon>Fungi</taxon>
        <taxon>Dikarya</taxon>
        <taxon>Ascomycota</taxon>
        <taxon>Pezizomycotina</taxon>
        <taxon>Sordariomycetes</taxon>
        <taxon>Xylariomycetidae</taxon>
        <taxon>Amphisphaeriales</taxon>
        <taxon>Sporocadaceae</taxon>
        <taxon>Seiridium</taxon>
    </lineage>
</organism>
<proteinExistence type="predicted"/>
<accession>A0ABR2XGF6</accession>
<sequence length="66" mass="6988">MTTGGEDPKTGDGAIKWEPTSWFHSGRPLERHALVMDARGISAANRPPSAFWVVGSKALGARAVAL</sequence>
<keyword evidence="2" id="KW-1185">Reference proteome</keyword>
<evidence type="ECO:0000313" key="1">
    <source>
        <dbReference type="EMBL" id="KAK9772920.1"/>
    </source>
</evidence>
<reference evidence="1 2" key="1">
    <citation type="submission" date="2024-02" db="EMBL/GenBank/DDBJ databases">
        <title>First draft genome assembly of two strains of Seiridium cardinale.</title>
        <authorList>
            <person name="Emiliani G."/>
            <person name="Scali E."/>
        </authorList>
    </citation>
    <scope>NUCLEOTIDE SEQUENCE [LARGE SCALE GENOMIC DNA]</scope>
    <source>
        <strain evidence="1 2">BM-138-000479</strain>
    </source>
</reference>